<dbReference type="NCBIfam" id="TIGR00148">
    <property type="entry name" value="UbiD family decarboxylase"/>
    <property type="match status" value="1"/>
</dbReference>
<dbReference type="Pfam" id="PF01977">
    <property type="entry name" value="UbiD"/>
    <property type="match status" value="1"/>
</dbReference>
<evidence type="ECO:0000259" key="2">
    <source>
        <dbReference type="Pfam" id="PF01977"/>
    </source>
</evidence>
<dbReference type="Pfam" id="PF20695">
    <property type="entry name" value="UbiD_N"/>
    <property type="match status" value="1"/>
</dbReference>
<organism evidence="5 6">
    <name type="scientific">Paludibaculum fermentans</name>
    <dbReference type="NCBI Taxonomy" id="1473598"/>
    <lineage>
        <taxon>Bacteria</taxon>
        <taxon>Pseudomonadati</taxon>
        <taxon>Acidobacteriota</taxon>
        <taxon>Terriglobia</taxon>
        <taxon>Bryobacterales</taxon>
        <taxon>Bryobacteraceae</taxon>
        <taxon>Paludibaculum</taxon>
    </lineage>
</organism>
<dbReference type="EMBL" id="CP063849">
    <property type="protein sequence ID" value="QOY89297.1"/>
    <property type="molecule type" value="Genomic_DNA"/>
</dbReference>
<dbReference type="InterPro" id="IPR048304">
    <property type="entry name" value="UbiD_Rift_dom"/>
</dbReference>
<dbReference type="GO" id="GO:0006744">
    <property type="term" value="P:ubiquinone biosynthetic process"/>
    <property type="evidence" value="ECO:0007669"/>
    <property type="project" value="TreeGrafter"/>
</dbReference>
<evidence type="ECO:0000259" key="3">
    <source>
        <dbReference type="Pfam" id="PF20695"/>
    </source>
</evidence>
<feature type="domain" description="3-octaprenyl-4-hydroxybenzoate carboxy-lyase-like C-terminal" evidence="4">
    <location>
        <begin position="324"/>
        <end position="446"/>
    </location>
</feature>
<dbReference type="GO" id="GO:0008694">
    <property type="term" value="F:4-hydroxy-3-polyprenylbenzoate decarboxylase activity"/>
    <property type="evidence" value="ECO:0007669"/>
    <property type="project" value="TreeGrafter"/>
</dbReference>
<dbReference type="Gene3D" id="1.20.5.570">
    <property type="entry name" value="Single helix bin"/>
    <property type="match status" value="1"/>
</dbReference>
<dbReference type="SUPFAM" id="SSF143968">
    <property type="entry name" value="UbiD C-terminal domain-like"/>
    <property type="match status" value="1"/>
</dbReference>
<evidence type="ECO:0000259" key="4">
    <source>
        <dbReference type="Pfam" id="PF20696"/>
    </source>
</evidence>
<dbReference type="PANTHER" id="PTHR30108:SF17">
    <property type="entry name" value="FERULIC ACID DECARBOXYLASE 1"/>
    <property type="match status" value="1"/>
</dbReference>
<dbReference type="RefSeq" id="WP_194450959.1">
    <property type="nucleotide sequence ID" value="NZ_CP063849.1"/>
</dbReference>
<feature type="domain" description="3-octaprenyl-4-hydroxybenzoate carboxy-lyase-like Rift-related" evidence="2">
    <location>
        <begin position="119"/>
        <end position="318"/>
    </location>
</feature>
<dbReference type="Pfam" id="PF20696">
    <property type="entry name" value="UbiD_C"/>
    <property type="match status" value="1"/>
</dbReference>
<dbReference type="AlphaFoldDB" id="A0A7S7NT12"/>
<dbReference type="InterPro" id="IPR049383">
    <property type="entry name" value="UbiD-like_N"/>
</dbReference>
<evidence type="ECO:0000256" key="1">
    <source>
        <dbReference type="ARBA" id="ARBA00010021"/>
    </source>
</evidence>
<accession>A0A7S7NT12</accession>
<dbReference type="PANTHER" id="PTHR30108">
    <property type="entry name" value="3-OCTAPRENYL-4-HYDROXYBENZOATE CARBOXY-LYASE-RELATED"/>
    <property type="match status" value="1"/>
</dbReference>
<comment type="similarity">
    <text evidence="1">Belongs to the UbiD family.</text>
</comment>
<evidence type="ECO:0000313" key="6">
    <source>
        <dbReference type="Proteomes" id="UP000593892"/>
    </source>
</evidence>
<dbReference type="NCBIfam" id="TIGR03701">
    <property type="entry name" value="mena_SCO4490"/>
    <property type="match status" value="1"/>
</dbReference>
<proteinExistence type="inferred from homology"/>
<keyword evidence="6" id="KW-1185">Reference proteome</keyword>
<evidence type="ECO:0000313" key="5">
    <source>
        <dbReference type="EMBL" id="QOY89297.1"/>
    </source>
</evidence>
<protein>
    <submittedName>
        <fullName evidence="5">Menaquinone biosynthesis decarboxylase</fullName>
    </submittedName>
</protein>
<sequence>MAYADLREFVRTLEKAGELKRIPFEVDPYLEITEFADRAVKTGGPALLFEKPKGYSAPVLINAFASHKRMRLALECDSLDDIAGRISEMLEMRMPQGLINKLKMLPKLADMANFFPKMVDRGPCKQVIRKDNFSLKELPVLHCWPQDGGPFITLPMVFSRNPETGKRNCGMYRMQVYDDRTTGMHWQIHKQGAEHYRRLLREGKTKRMPVSVAIGADPATMYSAILPLPPDLDEMMIAGFLRNKPVEMVRCETNDLEVPANAEFVLEGYVELGETRTEGPFGDHTGFYSLEDPYPVFHVECMTHRKDPIYPTTIVGPPPMEDFFMGKAIERVFLPLMRLQLPEVRDMSMPPEGVFHNLMLISIRKSYPGHARKVMHSIWGLGQAMFSKVIVVVDEDVDVQNYSEVAWRALNNIDPQRDIEFALGPVDSLDHASRLPDFGSKMGIDATRKWPQEGFTRRWPDVIKMDPAVVQRVSDLWKKAGL</sequence>
<dbReference type="InterPro" id="IPR002830">
    <property type="entry name" value="UbiD"/>
</dbReference>
<dbReference type="InterPro" id="IPR049381">
    <property type="entry name" value="UbiD-like_C"/>
</dbReference>
<dbReference type="Proteomes" id="UP000593892">
    <property type="component" value="Chromosome"/>
</dbReference>
<name>A0A7S7NT12_PALFE</name>
<feature type="domain" description="3-octaprenyl-4-hydroxybenzoate carboxy-lyase-like N-terminal" evidence="3">
    <location>
        <begin position="11"/>
        <end position="83"/>
    </location>
</feature>
<dbReference type="InterPro" id="IPR022390">
    <property type="entry name" value="HBDC"/>
</dbReference>
<dbReference type="SUPFAM" id="SSF50475">
    <property type="entry name" value="FMN-binding split barrel"/>
    <property type="match status" value="1"/>
</dbReference>
<dbReference type="KEGG" id="pfer:IRI77_04890"/>
<gene>
    <name evidence="5" type="ORF">IRI77_04890</name>
</gene>
<dbReference type="Gene3D" id="3.40.1670.10">
    <property type="entry name" value="UbiD C-terminal domain-like"/>
    <property type="match status" value="1"/>
</dbReference>
<reference evidence="5 6" key="1">
    <citation type="submission" date="2020-10" db="EMBL/GenBank/DDBJ databases">
        <title>Complete genome sequence of Paludibaculum fermentans P105T, a facultatively anaerobic acidobacterium capable of dissimilatory Fe(III) reduction.</title>
        <authorList>
            <person name="Dedysh S.N."/>
            <person name="Beletsky A.V."/>
            <person name="Kulichevskaya I.S."/>
            <person name="Mardanov A.V."/>
            <person name="Ravin N.V."/>
        </authorList>
    </citation>
    <scope>NUCLEOTIDE SEQUENCE [LARGE SCALE GENOMIC DNA]</scope>
    <source>
        <strain evidence="5 6">P105</strain>
    </source>
</reference>
<dbReference type="GO" id="GO:0005829">
    <property type="term" value="C:cytosol"/>
    <property type="evidence" value="ECO:0007669"/>
    <property type="project" value="TreeGrafter"/>
</dbReference>